<dbReference type="EMBL" id="GBRH01250066">
    <property type="protein sequence ID" value="JAD47829.1"/>
    <property type="molecule type" value="Transcribed_RNA"/>
</dbReference>
<sequence>MQYLQPFEHSSRPSCIILSSGLENVLIAQW</sequence>
<name>A0A0A9A802_ARUDO</name>
<proteinExistence type="predicted"/>
<reference evidence="1" key="1">
    <citation type="submission" date="2014-09" db="EMBL/GenBank/DDBJ databases">
        <authorList>
            <person name="Magalhaes I.L.F."/>
            <person name="Oliveira U."/>
            <person name="Santos F.R."/>
            <person name="Vidigal T.H.D.A."/>
            <person name="Brescovit A.D."/>
            <person name="Santos A.J."/>
        </authorList>
    </citation>
    <scope>NUCLEOTIDE SEQUENCE</scope>
    <source>
        <tissue evidence="1">Shoot tissue taken approximately 20 cm above the soil surface</tissue>
    </source>
</reference>
<dbReference type="AlphaFoldDB" id="A0A0A9A802"/>
<reference evidence="1" key="2">
    <citation type="journal article" date="2015" name="Data Brief">
        <title>Shoot transcriptome of the giant reed, Arundo donax.</title>
        <authorList>
            <person name="Barrero R.A."/>
            <person name="Guerrero F.D."/>
            <person name="Moolhuijzen P."/>
            <person name="Goolsby J.A."/>
            <person name="Tidwell J."/>
            <person name="Bellgard S.E."/>
            <person name="Bellgard M.I."/>
        </authorList>
    </citation>
    <scope>NUCLEOTIDE SEQUENCE</scope>
    <source>
        <tissue evidence="1">Shoot tissue taken approximately 20 cm above the soil surface</tissue>
    </source>
</reference>
<organism evidence="1">
    <name type="scientific">Arundo donax</name>
    <name type="common">Giant reed</name>
    <name type="synonym">Donax arundinaceus</name>
    <dbReference type="NCBI Taxonomy" id="35708"/>
    <lineage>
        <taxon>Eukaryota</taxon>
        <taxon>Viridiplantae</taxon>
        <taxon>Streptophyta</taxon>
        <taxon>Embryophyta</taxon>
        <taxon>Tracheophyta</taxon>
        <taxon>Spermatophyta</taxon>
        <taxon>Magnoliopsida</taxon>
        <taxon>Liliopsida</taxon>
        <taxon>Poales</taxon>
        <taxon>Poaceae</taxon>
        <taxon>PACMAD clade</taxon>
        <taxon>Arundinoideae</taxon>
        <taxon>Arundineae</taxon>
        <taxon>Arundo</taxon>
    </lineage>
</organism>
<accession>A0A0A9A802</accession>
<protein>
    <submittedName>
        <fullName evidence="1">Uncharacterized protein</fullName>
    </submittedName>
</protein>
<evidence type="ECO:0000313" key="1">
    <source>
        <dbReference type="EMBL" id="JAD47829.1"/>
    </source>
</evidence>